<keyword evidence="2" id="KW-1185">Reference proteome</keyword>
<comment type="caution">
    <text evidence="1">The sequence shown here is derived from an EMBL/GenBank/DDBJ whole genome shotgun (WGS) entry which is preliminary data.</text>
</comment>
<gene>
    <name evidence="1" type="ORF">C7451_104163</name>
</gene>
<sequence>MARKWPLLALLLMGSILTLAWPRGSARAEPLAFSSPRHTAGTGRIRHVQADLARTVESWQGTDCHSPGKARAALRPALANWLGYRMIDRPGRQLVRWGYHSGDIWHEVRIVARKRQCRAGFRRLIVFAEFR</sequence>
<accession>A0A2V3VA95</accession>
<dbReference type="EMBL" id="QJJM01000004">
    <property type="protein sequence ID" value="PXW77668.1"/>
    <property type="molecule type" value="Genomic_DNA"/>
</dbReference>
<dbReference type="AlphaFoldDB" id="A0A2V3VA95"/>
<evidence type="ECO:0000313" key="1">
    <source>
        <dbReference type="EMBL" id="PXW77668.1"/>
    </source>
</evidence>
<organism evidence="1 2">
    <name type="scientific">Blastomonas natatoria</name>
    <dbReference type="NCBI Taxonomy" id="34015"/>
    <lineage>
        <taxon>Bacteria</taxon>
        <taxon>Pseudomonadati</taxon>
        <taxon>Pseudomonadota</taxon>
        <taxon>Alphaproteobacteria</taxon>
        <taxon>Sphingomonadales</taxon>
        <taxon>Sphingomonadaceae</taxon>
        <taxon>Blastomonas</taxon>
    </lineage>
</organism>
<protein>
    <submittedName>
        <fullName evidence="1">Uncharacterized protein</fullName>
    </submittedName>
</protein>
<reference evidence="1 2" key="1">
    <citation type="submission" date="2018-05" db="EMBL/GenBank/DDBJ databases">
        <title>Genomic Encyclopedia of Type Strains, Phase IV (KMG-IV): sequencing the most valuable type-strain genomes for metagenomic binning, comparative biology and taxonomic classification.</title>
        <authorList>
            <person name="Goeker M."/>
        </authorList>
    </citation>
    <scope>NUCLEOTIDE SEQUENCE [LARGE SCALE GENOMIC DNA]</scope>
    <source>
        <strain evidence="1 2">DSM 3183</strain>
    </source>
</reference>
<evidence type="ECO:0000313" key="2">
    <source>
        <dbReference type="Proteomes" id="UP000248014"/>
    </source>
</evidence>
<dbReference type="OrthoDB" id="7595392at2"/>
<dbReference type="Proteomes" id="UP000248014">
    <property type="component" value="Unassembled WGS sequence"/>
</dbReference>
<name>A0A2V3VA95_9SPHN</name>
<proteinExistence type="predicted"/>
<dbReference type="RefSeq" id="WP_146215297.1">
    <property type="nucleotide sequence ID" value="NZ_QJJM01000004.1"/>
</dbReference>